<name>A0A8T0T6F5_PANVG</name>
<feature type="region of interest" description="Disordered" evidence="1">
    <location>
        <begin position="41"/>
        <end position="124"/>
    </location>
</feature>
<dbReference type="OrthoDB" id="10535374at2759"/>
<feature type="compositionally biased region" description="Low complexity" evidence="1">
    <location>
        <begin position="41"/>
        <end position="86"/>
    </location>
</feature>
<evidence type="ECO:0000313" key="2">
    <source>
        <dbReference type="EMBL" id="KAG2606921.1"/>
    </source>
</evidence>
<gene>
    <name evidence="2" type="ORF">PVAP13_4NG202000</name>
</gene>
<comment type="caution">
    <text evidence="2">The sequence shown here is derived from an EMBL/GenBank/DDBJ whole genome shotgun (WGS) entry which is preliminary data.</text>
</comment>
<evidence type="ECO:0000256" key="1">
    <source>
        <dbReference type="SAM" id="MobiDB-lite"/>
    </source>
</evidence>
<accession>A0A8T0T6F5</accession>
<dbReference type="AlphaFoldDB" id="A0A8T0T6F5"/>
<organism evidence="2 3">
    <name type="scientific">Panicum virgatum</name>
    <name type="common">Blackwell switchgrass</name>
    <dbReference type="NCBI Taxonomy" id="38727"/>
    <lineage>
        <taxon>Eukaryota</taxon>
        <taxon>Viridiplantae</taxon>
        <taxon>Streptophyta</taxon>
        <taxon>Embryophyta</taxon>
        <taxon>Tracheophyta</taxon>
        <taxon>Spermatophyta</taxon>
        <taxon>Magnoliopsida</taxon>
        <taxon>Liliopsida</taxon>
        <taxon>Poales</taxon>
        <taxon>Poaceae</taxon>
        <taxon>PACMAD clade</taxon>
        <taxon>Panicoideae</taxon>
        <taxon>Panicodae</taxon>
        <taxon>Paniceae</taxon>
        <taxon>Panicinae</taxon>
        <taxon>Panicum</taxon>
        <taxon>Panicum sect. Hiantes</taxon>
    </lineage>
</organism>
<proteinExistence type="predicted"/>
<reference evidence="2" key="1">
    <citation type="submission" date="2020-05" db="EMBL/GenBank/DDBJ databases">
        <title>WGS assembly of Panicum virgatum.</title>
        <authorList>
            <person name="Lovell J.T."/>
            <person name="Jenkins J."/>
            <person name="Shu S."/>
            <person name="Juenger T.E."/>
            <person name="Schmutz J."/>
        </authorList>
    </citation>
    <scope>NUCLEOTIDE SEQUENCE</scope>
    <source>
        <strain evidence="2">AP13</strain>
    </source>
</reference>
<dbReference type="Proteomes" id="UP000823388">
    <property type="component" value="Chromosome 4N"/>
</dbReference>
<evidence type="ECO:0000313" key="3">
    <source>
        <dbReference type="Proteomes" id="UP000823388"/>
    </source>
</evidence>
<protein>
    <submittedName>
        <fullName evidence="2">Uncharacterized protein</fullName>
    </submittedName>
</protein>
<dbReference type="EMBL" id="CM029044">
    <property type="protein sequence ID" value="KAG2606921.1"/>
    <property type="molecule type" value="Genomic_DNA"/>
</dbReference>
<keyword evidence="3" id="KW-1185">Reference proteome</keyword>
<sequence length="124" mass="12422">MALVLFKRLSHGGVSRPFKMALVNSYPTSPTVLLATCAGDPPAVTTAKPPAASSTKGDCSHAPKGCDPPAAPAKKPAGCDPQAAPAVEPPAYPPPGDCPCDPQEAPVGPGEGSRHAPTPPIQDP</sequence>
<feature type="compositionally biased region" description="Pro residues" evidence="1">
    <location>
        <begin position="87"/>
        <end position="97"/>
    </location>
</feature>